<evidence type="ECO:0000256" key="1">
    <source>
        <dbReference type="ARBA" id="ARBA00005329"/>
    </source>
</evidence>
<evidence type="ECO:0000256" key="8">
    <source>
        <dbReference type="PIRSR" id="PIRSR000296-1"/>
    </source>
</evidence>
<dbReference type="Pfam" id="PF00199">
    <property type="entry name" value="Catalase"/>
    <property type="match status" value="1"/>
</dbReference>
<organism evidence="11 12">
    <name type="scientific">Chryseobacterium rhizosphaerae</name>
    <dbReference type="NCBI Taxonomy" id="395937"/>
    <lineage>
        <taxon>Bacteria</taxon>
        <taxon>Pseudomonadati</taxon>
        <taxon>Bacteroidota</taxon>
        <taxon>Flavobacteriia</taxon>
        <taxon>Flavobacteriales</taxon>
        <taxon>Weeksellaceae</taxon>
        <taxon>Chryseobacterium group</taxon>
        <taxon>Chryseobacterium</taxon>
    </lineage>
</organism>
<evidence type="ECO:0000259" key="10">
    <source>
        <dbReference type="Pfam" id="PF00199"/>
    </source>
</evidence>
<keyword evidence="3 7" id="KW-0349">Heme</keyword>
<evidence type="ECO:0000256" key="2">
    <source>
        <dbReference type="ARBA" id="ARBA00022559"/>
    </source>
</evidence>
<evidence type="ECO:0000313" key="12">
    <source>
        <dbReference type="Proteomes" id="UP001184861"/>
    </source>
</evidence>
<protein>
    <recommendedName>
        <fullName evidence="7">Catalase-related peroxidase</fullName>
        <ecNumber evidence="7">1.11.1.-</ecNumber>
    </recommendedName>
</protein>
<dbReference type="GO" id="GO:0004096">
    <property type="term" value="F:catalase activity"/>
    <property type="evidence" value="ECO:0007669"/>
    <property type="project" value="InterPro"/>
</dbReference>
<dbReference type="Proteomes" id="UP001184861">
    <property type="component" value="Unassembled WGS sequence"/>
</dbReference>
<feature type="binding site" description="axial binding residue" evidence="9">
    <location>
        <position position="299"/>
    </location>
    <ligand>
        <name>heme</name>
        <dbReference type="ChEBI" id="CHEBI:30413"/>
    </ligand>
    <ligandPart>
        <name>Fe</name>
        <dbReference type="ChEBI" id="CHEBI:18248"/>
    </ligandPart>
</feature>
<feature type="domain" description="Catalase core" evidence="10">
    <location>
        <begin position="28"/>
        <end position="308"/>
    </location>
</feature>
<evidence type="ECO:0000256" key="4">
    <source>
        <dbReference type="ARBA" id="ARBA00022723"/>
    </source>
</evidence>
<evidence type="ECO:0000256" key="6">
    <source>
        <dbReference type="ARBA" id="ARBA00023004"/>
    </source>
</evidence>
<dbReference type="GO" id="GO:0005737">
    <property type="term" value="C:cytoplasm"/>
    <property type="evidence" value="ECO:0007669"/>
    <property type="project" value="TreeGrafter"/>
</dbReference>
<dbReference type="PROSITE" id="PS51402">
    <property type="entry name" value="CATALASE_3"/>
    <property type="match status" value="1"/>
</dbReference>
<name>A0AAE3YC05_9FLAO</name>
<reference evidence="11" key="1">
    <citation type="submission" date="2023-07" db="EMBL/GenBank/DDBJ databases">
        <title>Sorghum-associated microbial communities from plants grown in Nebraska, USA.</title>
        <authorList>
            <person name="Schachtman D."/>
        </authorList>
    </citation>
    <scope>NUCLEOTIDE SEQUENCE</scope>
    <source>
        <strain evidence="11">DS2360</strain>
    </source>
</reference>
<gene>
    <name evidence="11" type="ORF">J2787_004062</name>
</gene>
<sequence length="322" mass="35300">MKQNNQYNKSVELIEAMENVLGYAPGFRAIHAGGRFYHGVFKATDIAKTYSKAIHLQGDEIPVTVRFSKGGTDPDSFFGPTLGMATRFYLPNGVSMNTVMLNMKLFFANSPEQLLKLLEAGMPLGEGTGPNLEGIKKFASENANVGYALNLVSEREGPVSFANTAFWAHHTFLYRNEDNKVVPARSSWIPVSGVLGRPAAELAAESIDVLYIELEERLAREKIMFDLVLELAEPNDPIDDPSAPWPADRKTVVIGRLTISERADEKAFTDPIMNHDPTQLTEGIETTDDPVLHARRGVYEASVAKRTGGWKGTTGGCPFGHG</sequence>
<comment type="cofactor">
    <cofactor evidence="7">
        <name>heme</name>
        <dbReference type="ChEBI" id="CHEBI:30413"/>
    </cofactor>
</comment>
<keyword evidence="4 7" id="KW-0479">Metal-binding</keyword>
<dbReference type="PANTHER" id="PTHR11465:SF9">
    <property type="entry name" value="CATALASE"/>
    <property type="match status" value="1"/>
</dbReference>
<dbReference type="Gene3D" id="2.40.180.10">
    <property type="entry name" value="Catalase core domain"/>
    <property type="match status" value="1"/>
</dbReference>
<comment type="similarity">
    <text evidence="1 7">Belongs to the catalase family.</text>
</comment>
<dbReference type="AlphaFoldDB" id="A0AAE3YC05"/>
<dbReference type="GO" id="GO:0046872">
    <property type="term" value="F:metal ion binding"/>
    <property type="evidence" value="ECO:0007669"/>
    <property type="project" value="UniProtKB-KW"/>
</dbReference>
<dbReference type="PIRSF" id="PIRSF000296">
    <property type="entry name" value="SrpA"/>
    <property type="match status" value="1"/>
</dbReference>
<evidence type="ECO:0000256" key="5">
    <source>
        <dbReference type="ARBA" id="ARBA00023002"/>
    </source>
</evidence>
<evidence type="ECO:0000256" key="7">
    <source>
        <dbReference type="PIRNR" id="PIRNR000296"/>
    </source>
</evidence>
<comment type="caution">
    <text evidence="11">The sequence shown here is derived from an EMBL/GenBank/DDBJ whole genome shotgun (WGS) entry which is preliminary data.</text>
</comment>
<dbReference type="RefSeq" id="WP_309947872.1">
    <property type="nucleotide sequence ID" value="NZ_JAVDQY010000005.1"/>
</dbReference>
<evidence type="ECO:0000256" key="9">
    <source>
        <dbReference type="PIRSR" id="PIRSR000296-2"/>
    </source>
</evidence>
<dbReference type="InterPro" id="IPR024168">
    <property type="entry name" value="Catalase_SrpA-type_pred"/>
</dbReference>
<feature type="active site" evidence="8">
    <location>
        <position position="31"/>
    </location>
</feature>
<dbReference type="GO" id="GO:0042542">
    <property type="term" value="P:response to hydrogen peroxide"/>
    <property type="evidence" value="ECO:0007669"/>
    <property type="project" value="TreeGrafter"/>
</dbReference>
<evidence type="ECO:0000256" key="3">
    <source>
        <dbReference type="ARBA" id="ARBA00022617"/>
    </source>
</evidence>
<dbReference type="EC" id="1.11.1.-" evidence="7"/>
<keyword evidence="6 7" id="KW-0408">Iron</keyword>
<dbReference type="GO" id="GO:0020037">
    <property type="term" value="F:heme binding"/>
    <property type="evidence" value="ECO:0007669"/>
    <property type="project" value="InterPro"/>
</dbReference>
<dbReference type="EMBL" id="JAVDQY010000005">
    <property type="protein sequence ID" value="MDR6528625.1"/>
    <property type="molecule type" value="Genomic_DNA"/>
</dbReference>
<proteinExistence type="inferred from homology"/>
<dbReference type="SUPFAM" id="SSF56634">
    <property type="entry name" value="Heme-dependent catalase-like"/>
    <property type="match status" value="1"/>
</dbReference>
<comment type="function">
    <text evidence="7">Has an organic peroxide-dependent peroxidase activity.</text>
</comment>
<keyword evidence="2 7" id="KW-0575">Peroxidase</keyword>
<dbReference type="GO" id="GO:0042744">
    <property type="term" value="P:hydrogen peroxide catabolic process"/>
    <property type="evidence" value="ECO:0007669"/>
    <property type="project" value="TreeGrafter"/>
</dbReference>
<keyword evidence="5 7" id="KW-0560">Oxidoreductase</keyword>
<dbReference type="Gene3D" id="1.20.1280.120">
    <property type="match status" value="1"/>
</dbReference>
<accession>A0AAE3YC05</accession>
<dbReference type="InterPro" id="IPR020835">
    <property type="entry name" value="Catalase_sf"/>
</dbReference>
<dbReference type="InterPro" id="IPR018028">
    <property type="entry name" value="Catalase"/>
</dbReference>
<dbReference type="PANTHER" id="PTHR11465">
    <property type="entry name" value="CATALASE"/>
    <property type="match status" value="1"/>
</dbReference>
<dbReference type="InterPro" id="IPR011614">
    <property type="entry name" value="Catalase_core"/>
</dbReference>
<evidence type="ECO:0000313" key="11">
    <source>
        <dbReference type="EMBL" id="MDR6528625.1"/>
    </source>
</evidence>